<dbReference type="Gramene" id="RZC82901">
    <property type="protein sequence ID" value="RZC82901"/>
    <property type="gene ID" value="C5167_045687"/>
</dbReference>
<evidence type="ECO:0000256" key="2">
    <source>
        <dbReference type="ARBA" id="ARBA00007168"/>
    </source>
</evidence>
<dbReference type="AlphaFoldDB" id="A0A4Y7LF37"/>
<keyword evidence="4 6" id="KW-1133">Transmembrane helix</keyword>
<reference evidence="7 8" key="1">
    <citation type="journal article" date="2018" name="Science">
        <title>The opium poppy genome and morphinan production.</title>
        <authorList>
            <person name="Guo L."/>
            <person name="Winzer T."/>
            <person name="Yang X."/>
            <person name="Li Y."/>
            <person name="Ning Z."/>
            <person name="He Z."/>
            <person name="Teodor R."/>
            <person name="Lu Y."/>
            <person name="Bowser T.A."/>
            <person name="Graham I.A."/>
            <person name="Ye K."/>
        </authorList>
    </citation>
    <scope>NUCLEOTIDE SEQUENCE [LARGE SCALE GENOMIC DNA]</scope>
    <source>
        <strain evidence="8">cv. HN1</strain>
        <tissue evidence="7">Leaves</tissue>
    </source>
</reference>
<accession>A0A4Y7LF37</accession>
<feature type="transmembrane region" description="Helical" evidence="6">
    <location>
        <begin position="139"/>
        <end position="157"/>
    </location>
</feature>
<keyword evidence="3 6" id="KW-0812">Transmembrane</keyword>
<comment type="subcellular location">
    <subcellularLocation>
        <location evidence="6">Cell membrane</location>
        <topology evidence="6">Multi-pass membrane protein</topology>
    </subcellularLocation>
    <subcellularLocation>
        <location evidence="1">Membrane</location>
        <topology evidence="1">Multi-pass membrane protein</topology>
    </subcellularLocation>
</comment>
<dbReference type="InterPro" id="IPR007603">
    <property type="entry name" value="Choline_transptr-like"/>
</dbReference>
<evidence type="ECO:0000256" key="6">
    <source>
        <dbReference type="RuleBase" id="RU368066"/>
    </source>
</evidence>
<protein>
    <recommendedName>
        <fullName evidence="6">Choline transporter-like protein</fullName>
    </recommendedName>
</protein>
<dbReference type="PANTHER" id="PTHR12385">
    <property type="entry name" value="CHOLINE TRANSPORTER-LIKE (SLC FAMILY 44)"/>
    <property type="match status" value="1"/>
</dbReference>
<sequence>MARISNFFRTSTASVAATNEIPDNELHIQIESMTEELTGSSRAINKAEDNLDTGSRRTAGTASYIFLFLFYLHLLAAVVLIAYLTICGLDYSFSRENTHNFRPLDWYLPLLASSGCAFVIAFSWVTATLCNPSKTILTVLWLSPLLTFAVGILLLLIGSAGGLATSVIAIIFALVQSLYACWVAKGIDHTTKILSLSMAASAPSARNLDSLVILTGSLMAATIYIWLSVSGIGGATATWTQFDPLYIFAILLSLGWTMQVIKNAVHVGISFVSYMYFARGVEVDSLWAFRDTWKYLIGNICIGSFLEPVFAVIRGSACAMTAVTGDTDEFMFSCTSCYSGVARRLVSCGNRWGFVHVGVFGKGFVQSSIDTWEMFRRVGMESVVDLDLTGSFCFLCGVAGGSMCTLVAGSWSLAINKDHATAISIYAFLIGYLMSRITMAWPQGCVSAYYVVFAENPKSLRFDTTIPDRIQELQQSSA</sequence>
<keyword evidence="5 6" id="KW-0472">Membrane</keyword>
<dbReference type="Pfam" id="PF04515">
    <property type="entry name" value="Choline_transpo"/>
    <property type="match status" value="1"/>
</dbReference>
<comment type="function">
    <text evidence="6">Choline transporter.</text>
</comment>
<dbReference type="PANTHER" id="PTHR12385:SF84">
    <property type="entry name" value="CHOLINE TRANSPORTER-LIKE PROTEIN"/>
    <property type="match status" value="1"/>
</dbReference>
<dbReference type="OMA" id="CRIAMAW"/>
<dbReference type="Proteomes" id="UP000316621">
    <property type="component" value="Chromosome 11"/>
</dbReference>
<feature type="transmembrane region" description="Helical" evidence="6">
    <location>
        <begin position="106"/>
        <end position="127"/>
    </location>
</feature>
<dbReference type="STRING" id="3469.A0A4Y7LF37"/>
<comment type="similarity">
    <text evidence="2 6">Belongs to the CTL (choline transporter-like) family.</text>
</comment>
<evidence type="ECO:0000313" key="7">
    <source>
        <dbReference type="EMBL" id="RZC82901.1"/>
    </source>
</evidence>
<gene>
    <name evidence="7" type="ORF">C5167_045687</name>
</gene>
<dbReference type="OrthoDB" id="44736at2759"/>
<dbReference type="GO" id="GO:0005886">
    <property type="term" value="C:plasma membrane"/>
    <property type="evidence" value="ECO:0007669"/>
    <property type="project" value="UniProtKB-SubCell"/>
</dbReference>
<organism evidence="7 8">
    <name type="scientific">Papaver somniferum</name>
    <name type="common">Opium poppy</name>
    <dbReference type="NCBI Taxonomy" id="3469"/>
    <lineage>
        <taxon>Eukaryota</taxon>
        <taxon>Viridiplantae</taxon>
        <taxon>Streptophyta</taxon>
        <taxon>Embryophyta</taxon>
        <taxon>Tracheophyta</taxon>
        <taxon>Spermatophyta</taxon>
        <taxon>Magnoliopsida</taxon>
        <taxon>Ranunculales</taxon>
        <taxon>Papaveraceae</taxon>
        <taxon>Papaveroideae</taxon>
        <taxon>Papaver</taxon>
    </lineage>
</organism>
<feature type="transmembrane region" description="Helical" evidence="6">
    <location>
        <begin position="419"/>
        <end position="435"/>
    </location>
</feature>
<keyword evidence="8" id="KW-1185">Reference proteome</keyword>
<name>A0A4Y7LF37_PAPSO</name>
<evidence type="ECO:0000256" key="1">
    <source>
        <dbReference type="ARBA" id="ARBA00004141"/>
    </source>
</evidence>
<dbReference type="GO" id="GO:0022857">
    <property type="term" value="F:transmembrane transporter activity"/>
    <property type="evidence" value="ECO:0007669"/>
    <property type="project" value="UniProtKB-UniRule"/>
</dbReference>
<feature type="transmembrane region" description="Helical" evidence="6">
    <location>
        <begin position="208"/>
        <end position="226"/>
    </location>
</feature>
<evidence type="ECO:0000256" key="5">
    <source>
        <dbReference type="ARBA" id="ARBA00023136"/>
    </source>
</evidence>
<evidence type="ECO:0000256" key="4">
    <source>
        <dbReference type="ARBA" id="ARBA00022989"/>
    </source>
</evidence>
<proteinExistence type="inferred from homology"/>
<evidence type="ECO:0000313" key="8">
    <source>
        <dbReference type="Proteomes" id="UP000316621"/>
    </source>
</evidence>
<feature type="transmembrane region" description="Helical" evidence="6">
    <location>
        <begin position="392"/>
        <end position="413"/>
    </location>
</feature>
<evidence type="ECO:0000256" key="3">
    <source>
        <dbReference type="ARBA" id="ARBA00022692"/>
    </source>
</evidence>
<feature type="transmembrane region" description="Helical" evidence="6">
    <location>
        <begin position="163"/>
        <end position="187"/>
    </location>
</feature>
<dbReference type="EMBL" id="CM010725">
    <property type="protein sequence ID" value="RZC82901.1"/>
    <property type="molecule type" value="Genomic_DNA"/>
</dbReference>
<feature type="transmembrane region" description="Helical" evidence="6">
    <location>
        <begin position="246"/>
        <end position="265"/>
    </location>
</feature>
<feature type="transmembrane region" description="Helical" evidence="6">
    <location>
        <begin position="64"/>
        <end position="86"/>
    </location>
</feature>